<dbReference type="EMBL" id="WIGM01000134">
    <property type="protein sequence ID" value="KAF6838016.1"/>
    <property type="molecule type" value="Genomic_DNA"/>
</dbReference>
<dbReference type="Proteomes" id="UP000639643">
    <property type="component" value="Unassembled WGS sequence"/>
</dbReference>
<gene>
    <name evidence="1" type="ORF">CMUS01_04789</name>
</gene>
<comment type="caution">
    <text evidence="1">The sequence shown here is derived from an EMBL/GenBank/DDBJ whole genome shotgun (WGS) entry which is preliminary data.</text>
</comment>
<protein>
    <submittedName>
        <fullName evidence="1">Uncharacterized protein</fullName>
    </submittedName>
</protein>
<dbReference type="AlphaFoldDB" id="A0A8H6KW49"/>
<proteinExistence type="predicted"/>
<accession>A0A8H6KW49</accession>
<organism evidence="1 2">
    <name type="scientific">Colletotrichum musicola</name>
    <dbReference type="NCBI Taxonomy" id="2175873"/>
    <lineage>
        <taxon>Eukaryota</taxon>
        <taxon>Fungi</taxon>
        <taxon>Dikarya</taxon>
        <taxon>Ascomycota</taxon>
        <taxon>Pezizomycotina</taxon>
        <taxon>Sordariomycetes</taxon>
        <taxon>Hypocreomycetidae</taxon>
        <taxon>Glomerellales</taxon>
        <taxon>Glomerellaceae</taxon>
        <taxon>Colletotrichum</taxon>
        <taxon>Colletotrichum orchidearum species complex</taxon>
    </lineage>
</organism>
<keyword evidence="2" id="KW-1185">Reference proteome</keyword>
<reference evidence="1" key="1">
    <citation type="journal article" date="2020" name="Phytopathology">
        <title>Genome Sequence Resources of Colletotrichum truncatum, C. plurivorum, C. musicola, and C. sojae: Four Species Pathogenic to Soybean (Glycine max).</title>
        <authorList>
            <person name="Rogerio F."/>
            <person name="Boufleur T.R."/>
            <person name="Ciampi-Guillardi M."/>
            <person name="Sukno S.A."/>
            <person name="Thon M.R."/>
            <person name="Massola Junior N.S."/>
            <person name="Baroncelli R."/>
        </authorList>
    </citation>
    <scope>NUCLEOTIDE SEQUENCE</scope>
    <source>
        <strain evidence="1">LFN0074</strain>
    </source>
</reference>
<evidence type="ECO:0000313" key="2">
    <source>
        <dbReference type="Proteomes" id="UP000639643"/>
    </source>
</evidence>
<name>A0A8H6KW49_9PEZI</name>
<evidence type="ECO:0000313" key="1">
    <source>
        <dbReference type="EMBL" id="KAF6838016.1"/>
    </source>
</evidence>
<sequence>MRQYGTKTSGPKHTCWASLLHLGTAATCRLLLFASFAASSLTFASHPFSSHCTPFEDRELADPLSPVYPGLYELTSMFQKPSFASSMRQQLSVDDGGSSPGL</sequence>